<dbReference type="Proteomes" id="UP000789405">
    <property type="component" value="Unassembled WGS sequence"/>
</dbReference>
<organism evidence="1 2">
    <name type="scientific">Dentiscutata erythropus</name>
    <dbReference type="NCBI Taxonomy" id="1348616"/>
    <lineage>
        <taxon>Eukaryota</taxon>
        <taxon>Fungi</taxon>
        <taxon>Fungi incertae sedis</taxon>
        <taxon>Mucoromycota</taxon>
        <taxon>Glomeromycotina</taxon>
        <taxon>Glomeromycetes</taxon>
        <taxon>Diversisporales</taxon>
        <taxon>Gigasporaceae</taxon>
        <taxon>Dentiscutata</taxon>
    </lineage>
</organism>
<dbReference type="AlphaFoldDB" id="A0A9N9IBG3"/>
<dbReference type="EMBL" id="CAJVPY010011474">
    <property type="protein sequence ID" value="CAG8727317.1"/>
    <property type="molecule type" value="Genomic_DNA"/>
</dbReference>
<accession>A0A9N9IBG3</accession>
<comment type="caution">
    <text evidence="1">The sequence shown here is derived from an EMBL/GenBank/DDBJ whole genome shotgun (WGS) entry which is preliminary data.</text>
</comment>
<feature type="non-terminal residue" evidence="1">
    <location>
        <position position="240"/>
    </location>
</feature>
<evidence type="ECO:0000313" key="1">
    <source>
        <dbReference type="EMBL" id="CAG8727317.1"/>
    </source>
</evidence>
<name>A0A9N9IBG3_9GLOM</name>
<gene>
    <name evidence="1" type="ORF">DERYTH_LOCUS14819</name>
</gene>
<proteinExistence type="predicted"/>
<keyword evidence="2" id="KW-1185">Reference proteome</keyword>
<protein>
    <submittedName>
        <fullName evidence="1">18899_t:CDS:1</fullName>
    </submittedName>
</protein>
<dbReference type="OrthoDB" id="10486492at2759"/>
<sequence length="240" mass="27443">IQYSINGHGGASIIQNCPFFGDISNSFLTFPNNNDLEDNNFPFSLPSSGFFNDNSGDMNLISSFGYENNNLVNTSLFSAFSEFNNDRSPFVIHRNNASFNDHNRDLVDSDISFSEDNCNDNSDNLNISRYQHNLYVNAYFDNWLSVDSFIHNYCLERGFGYQIFCNYKDPNDPIKIFSECEYYMTKKLYANRISWAKAYAPLQFNAGIQSTQSVESFNVIIKKSLNNTSTLCEVEEAINK</sequence>
<evidence type="ECO:0000313" key="2">
    <source>
        <dbReference type="Proteomes" id="UP000789405"/>
    </source>
</evidence>
<feature type="non-terminal residue" evidence="1">
    <location>
        <position position="1"/>
    </location>
</feature>
<reference evidence="1" key="1">
    <citation type="submission" date="2021-06" db="EMBL/GenBank/DDBJ databases">
        <authorList>
            <person name="Kallberg Y."/>
            <person name="Tangrot J."/>
            <person name="Rosling A."/>
        </authorList>
    </citation>
    <scope>NUCLEOTIDE SEQUENCE</scope>
    <source>
        <strain evidence="1">MA453B</strain>
    </source>
</reference>